<feature type="transmembrane region" description="Helical" evidence="1">
    <location>
        <begin position="146"/>
        <end position="163"/>
    </location>
</feature>
<feature type="domain" description="DUF4220" evidence="2">
    <location>
        <begin position="52"/>
        <end position="173"/>
    </location>
</feature>
<dbReference type="PANTHER" id="PTHR31325">
    <property type="entry name" value="OS01G0798800 PROTEIN-RELATED"/>
    <property type="match status" value="1"/>
</dbReference>
<dbReference type="EMBL" id="KE346342">
    <property type="protein sequence ID" value="EXC33639.1"/>
    <property type="molecule type" value="Genomic_DNA"/>
</dbReference>
<feature type="transmembrane region" description="Helical" evidence="1">
    <location>
        <begin position="90"/>
        <end position="108"/>
    </location>
</feature>
<dbReference type="Pfam" id="PF13968">
    <property type="entry name" value="DUF4220"/>
    <property type="match status" value="1"/>
</dbReference>
<protein>
    <recommendedName>
        <fullName evidence="2">DUF4220 domain-containing protein</fullName>
    </recommendedName>
</protein>
<proteinExistence type="predicted"/>
<gene>
    <name evidence="3" type="ORF">L484_013836</name>
</gene>
<accession>W9SL36</accession>
<keyword evidence="4" id="KW-1185">Reference proteome</keyword>
<dbReference type="AlphaFoldDB" id="W9SL36"/>
<evidence type="ECO:0000313" key="4">
    <source>
        <dbReference type="Proteomes" id="UP000030645"/>
    </source>
</evidence>
<keyword evidence="1" id="KW-0472">Membrane</keyword>
<feature type="transmembrane region" description="Helical" evidence="1">
    <location>
        <begin position="47"/>
        <end position="70"/>
    </location>
</feature>
<evidence type="ECO:0000259" key="2">
    <source>
        <dbReference type="Pfam" id="PF13968"/>
    </source>
</evidence>
<dbReference type="STRING" id="981085.W9SL36"/>
<evidence type="ECO:0000313" key="3">
    <source>
        <dbReference type="EMBL" id="EXC33639.1"/>
    </source>
</evidence>
<feature type="transmembrane region" description="Helical" evidence="1">
    <location>
        <begin position="120"/>
        <end position="140"/>
    </location>
</feature>
<keyword evidence="1" id="KW-1133">Transmembrane helix</keyword>
<organism evidence="3 4">
    <name type="scientific">Morus notabilis</name>
    <dbReference type="NCBI Taxonomy" id="981085"/>
    <lineage>
        <taxon>Eukaryota</taxon>
        <taxon>Viridiplantae</taxon>
        <taxon>Streptophyta</taxon>
        <taxon>Embryophyta</taxon>
        <taxon>Tracheophyta</taxon>
        <taxon>Spermatophyta</taxon>
        <taxon>Magnoliopsida</taxon>
        <taxon>eudicotyledons</taxon>
        <taxon>Gunneridae</taxon>
        <taxon>Pentapetalae</taxon>
        <taxon>rosids</taxon>
        <taxon>fabids</taxon>
        <taxon>Rosales</taxon>
        <taxon>Moraceae</taxon>
        <taxon>Moreae</taxon>
        <taxon>Morus</taxon>
    </lineage>
</organism>
<name>W9SL36_9ROSA</name>
<dbReference type="Proteomes" id="UP000030645">
    <property type="component" value="Unassembled WGS sequence"/>
</dbReference>
<sequence length="198" mass="22701">MKLPIPNKFVKLWDVWNLQNCIILSLFLQALLVLFASLRKRSKNTFLLFLIWSAYLTADWVLAVAIGVIIKTQSSYAYSCQPPKGSNKDLFAFWASFLLLHLGGPDNITSFTLEDNEFWLRHFLGLTLQVLAAAYSIYLALPTTKLWLTPTILVFVVGTIKYGEKTYALFSQAPTALERQQTLHQWAMTMRRFLRSTT</sequence>
<keyword evidence="1" id="KW-0812">Transmembrane</keyword>
<reference evidence="4" key="1">
    <citation type="submission" date="2013-01" db="EMBL/GenBank/DDBJ databases">
        <title>Draft Genome Sequence of a Mulberry Tree, Morus notabilis C.K. Schneid.</title>
        <authorList>
            <person name="He N."/>
            <person name="Zhao S."/>
        </authorList>
    </citation>
    <scope>NUCLEOTIDE SEQUENCE</scope>
</reference>
<evidence type="ECO:0000256" key="1">
    <source>
        <dbReference type="SAM" id="Phobius"/>
    </source>
</evidence>
<feature type="transmembrane region" description="Helical" evidence="1">
    <location>
        <begin position="16"/>
        <end position="35"/>
    </location>
</feature>
<dbReference type="InterPro" id="IPR025315">
    <property type="entry name" value="DUF4220"/>
</dbReference>
<dbReference type="eggNOG" id="ENOG502QQBP">
    <property type="taxonomic scope" value="Eukaryota"/>
</dbReference>